<gene>
    <name evidence="1" type="ORF">DFSSTS7063_01441</name>
</gene>
<name>A0A564TIY5_9FIRM</name>
<dbReference type="Pfam" id="PF06245">
    <property type="entry name" value="DUF1015"/>
    <property type="match status" value="1"/>
</dbReference>
<dbReference type="EMBL" id="CABHNI010000027">
    <property type="protein sequence ID" value="VUX06501.1"/>
    <property type="molecule type" value="Genomic_DNA"/>
</dbReference>
<dbReference type="AlphaFoldDB" id="A0A564TIY5"/>
<evidence type="ECO:0000313" key="2">
    <source>
        <dbReference type="Proteomes" id="UP000358366"/>
    </source>
</evidence>
<dbReference type="PANTHER" id="PTHR36454">
    <property type="entry name" value="LMO2823 PROTEIN"/>
    <property type="match status" value="1"/>
</dbReference>
<dbReference type="InterPro" id="IPR008323">
    <property type="entry name" value="UCP033563"/>
</dbReference>
<evidence type="ECO:0000313" key="1">
    <source>
        <dbReference type="EMBL" id="VUX06501.1"/>
    </source>
</evidence>
<sequence length="404" mass="46651">MNVFLPADILIPDVESMEKWSVIACDQFSSQPEYWKDVKETVGDAPSSFHLIFPEAELEEVDENEKIKTIHWNMQSYLEQGIFQKYEKSYVYVERTLKNGSIRRGLIGMIDLEAYDYSENSSSRIRATEKTVTCRIPPRVRIREDAPVELPHVLLLCDDRSDGLMKWLSGKKEEMRKIYNFNLMKEGGHISGWLVSGKLAKDFEKQITSYENISAEMPYAVGDGNHSLATAKVCYENYKKTHSDTENANASARYAMVELENIHDKALEFSPIYRIVTETDEEALLDELQKTCCAPEGYPVQWYTKERQGVLYLNPNKSRLAVAILQNFLDEYLKNHRGQMDYIHGEEALKNLAEKENAVGFLLPAMEKRELFPYVTESGTLPRKTFSMGHATEKRYYLEARQIR</sequence>
<dbReference type="PANTHER" id="PTHR36454:SF1">
    <property type="entry name" value="DUF1015 DOMAIN-CONTAINING PROTEIN"/>
    <property type="match status" value="1"/>
</dbReference>
<proteinExistence type="predicted"/>
<reference evidence="1 2" key="1">
    <citation type="submission" date="2019-07" db="EMBL/GenBank/DDBJ databases">
        <authorList>
            <person name="Hibberd C M."/>
            <person name="Gehrig L. J."/>
            <person name="Chang H.-W."/>
            <person name="Venkatesh S."/>
        </authorList>
    </citation>
    <scope>NUCLEOTIDE SEQUENCE [LARGE SCALE GENOMIC DNA]</scope>
    <source>
        <strain evidence="1">Dorea_formicigenerans_SSTS_Bg7063</strain>
    </source>
</reference>
<dbReference type="RefSeq" id="WP_144124240.1">
    <property type="nucleotide sequence ID" value="NZ_CABHNI010000027.1"/>
</dbReference>
<organism evidence="1 2">
    <name type="scientific">Dorea formicigenerans</name>
    <dbReference type="NCBI Taxonomy" id="39486"/>
    <lineage>
        <taxon>Bacteria</taxon>
        <taxon>Bacillati</taxon>
        <taxon>Bacillota</taxon>
        <taxon>Clostridia</taxon>
        <taxon>Lachnospirales</taxon>
        <taxon>Lachnospiraceae</taxon>
        <taxon>Dorea</taxon>
    </lineage>
</organism>
<accession>A0A564TIY5</accession>
<dbReference type="Proteomes" id="UP000358366">
    <property type="component" value="Unassembled WGS sequence"/>
</dbReference>
<evidence type="ECO:0008006" key="3">
    <source>
        <dbReference type="Google" id="ProtNLM"/>
    </source>
</evidence>
<protein>
    <recommendedName>
        <fullName evidence="3">DUF1015 domain-containing protein</fullName>
    </recommendedName>
</protein>